<name>A0A2T4J6Z2_FUSBL</name>
<dbReference type="RefSeq" id="WP_107673902.1">
    <property type="nucleotide sequence ID" value="NZ_PZKE01000012.1"/>
</dbReference>
<evidence type="ECO:0000313" key="1">
    <source>
        <dbReference type="EMBL" id="PTE13645.1"/>
    </source>
</evidence>
<proteinExistence type="predicted"/>
<dbReference type="EMBL" id="PZKE01000012">
    <property type="protein sequence ID" value="PTE13645.1"/>
    <property type="molecule type" value="Genomic_DNA"/>
</dbReference>
<keyword evidence="2" id="KW-1185">Reference proteome</keyword>
<comment type="caution">
    <text evidence="1">The sequence shown here is derived from an EMBL/GenBank/DDBJ whole genome shotgun (WGS) entry which is preliminary data.</text>
</comment>
<protein>
    <submittedName>
        <fullName evidence="1">Uncharacterized protein</fullName>
    </submittedName>
</protein>
<dbReference type="AlphaFoldDB" id="A0A2T4J6Z2"/>
<reference evidence="1 2" key="1">
    <citation type="submission" date="2018-03" db="EMBL/GenBank/DDBJ databases">
        <title>Rhodobacter blasticus.</title>
        <authorList>
            <person name="Meyer T.E."/>
            <person name="Miller S."/>
            <person name="Lodha T."/>
            <person name="Gandham S."/>
            <person name="Chintalapati S."/>
            <person name="Chintalapati V.R."/>
        </authorList>
    </citation>
    <scope>NUCLEOTIDE SEQUENCE [LARGE SCALE GENOMIC DNA]</scope>
    <source>
        <strain evidence="1 2">DSM 2131</strain>
    </source>
</reference>
<gene>
    <name evidence="1" type="ORF">C5F44_12650</name>
</gene>
<accession>A0A2T4J6Z2</accession>
<sequence>MARLFRWIARAILLAVALLAAAILIFVLAPRFWLHEFPFMGETFTPEKWTEAGSCEGLTDYQCVMKESDCPRGPMVRSLLRRHLKAGTTLEAIVDLLGPAGHPEKDASGCMNWSLGMCSGLGIDYDSLFVCFDETDHLIKAGHVQH</sequence>
<evidence type="ECO:0000313" key="2">
    <source>
        <dbReference type="Proteomes" id="UP000241362"/>
    </source>
</evidence>
<organism evidence="1 2">
    <name type="scientific">Fuscovulum blasticum DSM 2131</name>
    <dbReference type="NCBI Taxonomy" id="1188250"/>
    <lineage>
        <taxon>Bacteria</taxon>
        <taxon>Pseudomonadati</taxon>
        <taxon>Pseudomonadota</taxon>
        <taxon>Alphaproteobacteria</taxon>
        <taxon>Rhodobacterales</taxon>
        <taxon>Paracoccaceae</taxon>
        <taxon>Pseudogemmobacter</taxon>
    </lineage>
</organism>
<dbReference type="Proteomes" id="UP000241362">
    <property type="component" value="Unassembled WGS sequence"/>
</dbReference>